<reference evidence="1 2" key="1">
    <citation type="submission" date="2017-02" db="EMBL/GenBank/DDBJ databases">
        <title>Complete genome sequence of the drought resistance-promoting endophyte Pantoea alhagi LTYR-11Z.</title>
        <authorList>
            <person name="Zhang L."/>
        </authorList>
    </citation>
    <scope>NUCLEOTIDE SEQUENCE [LARGE SCALE GENOMIC DNA]</scope>
    <source>
        <strain evidence="1 2">LTYR-11Z</strain>
    </source>
</reference>
<sequence length="114" mass="13013">MSELAMQVLQWQANGRVGVSSATMASIALGMDKPFYGSHFSPPWDPSDLNRCRKLVKAIPEIRDHFPTIGEKVPKFKPILDNWDELMTLLSAEIKRPDNRAPETYRRMKELLGE</sequence>
<dbReference type="STRING" id="1891675.B1H58_15235"/>
<proteinExistence type="predicted"/>
<dbReference type="EMBL" id="CP019706">
    <property type="protein sequence ID" value="ARJ43251.1"/>
    <property type="molecule type" value="Genomic_DNA"/>
</dbReference>
<name>A0A1W6B849_9GAMM</name>
<dbReference type="OrthoDB" id="9133868at2"/>
<keyword evidence="2" id="KW-1185">Reference proteome</keyword>
<evidence type="ECO:0000313" key="2">
    <source>
        <dbReference type="Proteomes" id="UP000192900"/>
    </source>
</evidence>
<dbReference type="KEGG" id="palh:B1H58_15235"/>
<protein>
    <submittedName>
        <fullName evidence="1">Uncharacterized protein</fullName>
    </submittedName>
</protein>
<dbReference type="AlphaFoldDB" id="A0A1W6B849"/>
<organism evidence="1 2">
    <name type="scientific">Pantoea alhagi</name>
    <dbReference type="NCBI Taxonomy" id="1891675"/>
    <lineage>
        <taxon>Bacteria</taxon>
        <taxon>Pseudomonadati</taxon>
        <taxon>Pseudomonadota</taxon>
        <taxon>Gammaproteobacteria</taxon>
        <taxon>Enterobacterales</taxon>
        <taxon>Erwiniaceae</taxon>
        <taxon>Pantoea</taxon>
    </lineage>
</organism>
<accession>A0A1W6B849</accession>
<evidence type="ECO:0000313" key="1">
    <source>
        <dbReference type="EMBL" id="ARJ43251.1"/>
    </source>
</evidence>
<dbReference type="RefSeq" id="WP_085071307.1">
    <property type="nucleotide sequence ID" value="NZ_CP019706.1"/>
</dbReference>
<gene>
    <name evidence="1" type="ORF">B1H58_15235</name>
</gene>
<dbReference type="Proteomes" id="UP000192900">
    <property type="component" value="Chromosome"/>
</dbReference>